<dbReference type="Pfam" id="PF00361">
    <property type="entry name" value="Proton_antipo_M"/>
    <property type="match status" value="1"/>
</dbReference>
<keyword evidence="4 5" id="KW-0472">Membrane</keyword>
<sequence length="174" mass="19123">WQWIHAGALNLHFGLLIDPLSTTFLLIITGIGFLIHLYSIGYMHDDENFSRFMSYLNLFAFAMLVLVASDNFLFLLVGWGGVGVASYLLIGFWNDRPSAVQAARKAFVVNVAGDVGIMLAIFMLVATLGSVSYAHVFPAVSRLTPLEVEVIAFLLYIGAAAKSAQFPLHVWLPD</sequence>
<keyword evidence="3 5" id="KW-1133">Transmembrane helix</keyword>
<dbReference type="InterPro" id="IPR001750">
    <property type="entry name" value="ND/Mrp_TM"/>
</dbReference>
<feature type="domain" description="NADH-Ubiquinone oxidoreductase (complex I) chain 5 N-terminal" evidence="7">
    <location>
        <begin position="3"/>
        <end position="53"/>
    </location>
</feature>
<accession>T0ZPR3</accession>
<proteinExistence type="predicted"/>
<dbReference type="PANTHER" id="PTHR42829:SF2">
    <property type="entry name" value="NADH-UBIQUINONE OXIDOREDUCTASE CHAIN 5"/>
    <property type="match status" value="1"/>
</dbReference>
<evidence type="ECO:0000256" key="5">
    <source>
        <dbReference type="SAM" id="Phobius"/>
    </source>
</evidence>
<evidence type="ECO:0000313" key="8">
    <source>
        <dbReference type="EMBL" id="EQD50321.1"/>
    </source>
</evidence>
<dbReference type="InterPro" id="IPR001516">
    <property type="entry name" value="Proton_antipo_N"/>
</dbReference>
<dbReference type="InterPro" id="IPR003945">
    <property type="entry name" value="NU5C-like"/>
</dbReference>
<keyword evidence="2 5" id="KW-0812">Transmembrane</keyword>
<feature type="transmembrane region" description="Helical" evidence="5">
    <location>
        <begin position="106"/>
        <end position="130"/>
    </location>
</feature>
<protein>
    <submittedName>
        <fullName evidence="8">Proton-translocating NADH-quinone oxidoreductase, chain L</fullName>
    </submittedName>
</protein>
<evidence type="ECO:0000256" key="1">
    <source>
        <dbReference type="ARBA" id="ARBA00004141"/>
    </source>
</evidence>
<organism evidence="8">
    <name type="scientific">mine drainage metagenome</name>
    <dbReference type="NCBI Taxonomy" id="410659"/>
    <lineage>
        <taxon>unclassified sequences</taxon>
        <taxon>metagenomes</taxon>
        <taxon>ecological metagenomes</taxon>
    </lineage>
</organism>
<dbReference type="Pfam" id="PF00662">
    <property type="entry name" value="Proton_antipo_N"/>
    <property type="match status" value="1"/>
</dbReference>
<dbReference type="GO" id="GO:0016020">
    <property type="term" value="C:membrane"/>
    <property type="evidence" value="ECO:0007669"/>
    <property type="project" value="UniProtKB-SubCell"/>
</dbReference>
<comment type="subcellular location">
    <subcellularLocation>
        <location evidence="1">Membrane</location>
        <topology evidence="1">Multi-pass membrane protein</topology>
    </subcellularLocation>
</comment>
<dbReference type="GO" id="GO:0008137">
    <property type="term" value="F:NADH dehydrogenase (ubiquinone) activity"/>
    <property type="evidence" value="ECO:0007669"/>
    <property type="project" value="InterPro"/>
</dbReference>
<dbReference type="PANTHER" id="PTHR42829">
    <property type="entry name" value="NADH-UBIQUINONE OXIDOREDUCTASE CHAIN 5"/>
    <property type="match status" value="1"/>
</dbReference>
<evidence type="ECO:0000256" key="3">
    <source>
        <dbReference type="ARBA" id="ARBA00022989"/>
    </source>
</evidence>
<dbReference type="GO" id="GO:0015990">
    <property type="term" value="P:electron transport coupled proton transport"/>
    <property type="evidence" value="ECO:0007669"/>
    <property type="project" value="TreeGrafter"/>
</dbReference>
<gene>
    <name evidence="8" type="ORF">B1A_13491</name>
</gene>
<feature type="transmembrane region" description="Helical" evidence="5">
    <location>
        <begin position="150"/>
        <end position="172"/>
    </location>
</feature>
<dbReference type="PRINTS" id="PR01434">
    <property type="entry name" value="NADHDHGNASE5"/>
</dbReference>
<feature type="transmembrane region" description="Helical" evidence="5">
    <location>
        <begin position="52"/>
        <end position="68"/>
    </location>
</feature>
<evidence type="ECO:0000256" key="2">
    <source>
        <dbReference type="ARBA" id="ARBA00022692"/>
    </source>
</evidence>
<feature type="non-terminal residue" evidence="8">
    <location>
        <position position="1"/>
    </location>
</feature>
<comment type="caution">
    <text evidence="8">The sequence shown here is derived from an EMBL/GenBank/DDBJ whole genome shotgun (WGS) entry which is preliminary data.</text>
</comment>
<reference evidence="8" key="2">
    <citation type="journal article" date="2014" name="ISME J.">
        <title>Microbial stratification in low pH oxic and suboxic macroscopic growths along an acid mine drainage.</title>
        <authorList>
            <person name="Mendez-Garcia C."/>
            <person name="Mesa V."/>
            <person name="Sprenger R.R."/>
            <person name="Richter M."/>
            <person name="Diez M.S."/>
            <person name="Solano J."/>
            <person name="Bargiela R."/>
            <person name="Golyshina O.V."/>
            <person name="Manteca A."/>
            <person name="Ramos J.L."/>
            <person name="Gallego J.R."/>
            <person name="Llorente I."/>
            <person name="Martins Dos Santos V.A."/>
            <person name="Jensen O.N."/>
            <person name="Pelaez A.I."/>
            <person name="Sanchez J."/>
            <person name="Ferrer M."/>
        </authorList>
    </citation>
    <scope>NUCLEOTIDE SEQUENCE</scope>
</reference>
<evidence type="ECO:0000256" key="4">
    <source>
        <dbReference type="ARBA" id="ARBA00023136"/>
    </source>
</evidence>
<feature type="transmembrane region" description="Helical" evidence="5">
    <location>
        <begin position="20"/>
        <end position="40"/>
    </location>
</feature>
<dbReference type="GO" id="GO:0003954">
    <property type="term" value="F:NADH dehydrogenase activity"/>
    <property type="evidence" value="ECO:0007669"/>
    <property type="project" value="TreeGrafter"/>
</dbReference>
<dbReference type="EMBL" id="AUZX01009865">
    <property type="protein sequence ID" value="EQD50321.1"/>
    <property type="molecule type" value="Genomic_DNA"/>
</dbReference>
<reference evidence="8" key="1">
    <citation type="submission" date="2013-08" db="EMBL/GenBank/DDBJ databases">
        <authorList>
            <person name="Mendez C."/>
            <person name="Richter M."/>
            <person name="Ferrer M."/>
            <person name="Sanchez J."/>
        </authorList>
    </citation>
    <scope>NUCLEOTIDE SEQUENCE</scope>
</reference>
<feature type="domain" description="NADH:quinone oxidoreductase/Mrp antiporter transmembrane" evidence="6">
    <location>
        <begin position="69"/>
        <end position="174"/>
    </location>
</feature>
<name>T0ZPR3_9ZZZZ</name>
<evidence type="ECO:0000259" key="6">
    <source>
        <dbReference type="Pfam" id="PF00361"/>
    </source>
</evidence>
<dbReference type="AlphaFoldDB" id="T0ZPR3"/>
<feature type="non-terminal residue" evidence="8">
    <location>
        <position position="174"/>
    </location>
</feature>
<feature type="transmembrane region" description="Helical" evidence="5">
    <location>
        <begin position="74"/>
        <end position="94"/>
    </location>
</feature>
<dbReference type="GO" id="GO:0042773">
    <property type="term" value="P:ATP synthesis coupled electron transport"/>
    <property type="evidence" value="ECO:0007669"/>
    <property type="project" value="InterPro"/>
</dbReference>
<evidence type="ECO:0000259" key="7">
    <source>
        <dbReference type="Pfam" id="PF00662"/>
    </source>
</evidence>